<dbReference type="InterPro" id="IPR003029">
    <property type="entry name" value="S1_domain"/>
</dbReference>
<dbReference type="SMART" id="SM00316">
    <property type="entry name" value="S1"/>
    <property type="match status" value="2"/>
</dbReference>
<dbReference type="SUPFAM" id="SSF50249">
    <property type="entry name" value="Nucleic acid-binding proteins"/>
    <property type="match status" value="2"/>
</dbReference>
<dbReference type="GO" id="GO:0003676">
    <property type="term" value="F:nucleic acid binding"/>
    <property type="evidence" value="ECO:0007669"/>
    <property type="project" value="InterPro"/>
</dbReference>
<keyword evidence="3" id="KW-1185">Reference proteome</keyword>
<dbReference type="PANTHER" id="PTHR47559:SF1">
    <property type="entry name" value="OS03G0844900 PROTEIN"/>
    <property type="match status" value="1"/>
</dbReference>
<name>A0A383W4R2_TETOB</name>
<dbReference type="Pfam" id="PF00575">
    <property type="entry name" value="S1"/>
    <property type="match status" value="2"/>
</dbReference>
<dbReference type="CDD" id="cd04465">
    <property type="entry name" value="S1_RPS1_repeat_ec2_hs2"/>
    <property type="match status" value="1"/>
</dbReference>
<feature type="domain" description="S1 motif" evidence="1">
    <location>
        <begin position="134"/>
        <end position="209"/>
    </location>
</feature>
<dbReference type="InterPro" id="IPR052757">
    <property type="entry name" value="Ribosomal_protein_S1"/>
</dbReference>
<dbReference type="EMBL" id="FNXT01001103">
    <property type="protein sequence ID" value="SZX72122.1"/>
    <property type="molecule type" value="Genomic_DNA"/>
</dbReference>
<gene>
    <name evidence="2" type="ORF">BQ4739_LOCUS12280</name>
</gene>
<proteinExistence type="predicted"/>
<feature type="domain" description="S1 motif" evidence="1">
    <location>
        <begin position="47"/>
        <end position="120"/>
    </location>
</feature>
<dbReference type="Proteomes" id="UP000256970">
    <property type="component" value="Unassembled WGS sequence"/>
</dbReference>
<dbReference type="PANTHER" id="PTHR47559">
    <property type="entry name" value="OS03G0844900 PROTEIN"/>
    <property type="match status" value="1"/>
</dbReference>
<evidence type="ECO:0000313" key="2">
    <source>
        <dbReference type="EMBL" id="SZX72122.1"/>
    </source>
</evidence>
<accession>A0A383W4R2</accession>
<evidence type="ECO:0000259" key="1">
    <source>
        <dbReference type="PROSITE" id="PS50126"/>
    </source>
</evidence>
<dbReference type="InterPro" id="IPR012340">
    <property type="entry name" value="NA-bd_OB-fold"/>
</dbReference>
<dbReference type="Gene3D" id="2.40.50.140">
    <property type="entry name" value="Nucleic acid-binding proteins"/>
    <property type="match status" value="2"/>
</dbReference>
<protein>
    <recommendedName>
        <fullName evidence="1">S1 motif domain-containing protein</fullName>
    </recommendedName>
</protein>
<sequence>MRSVQVQRCSFAPRSSRHIVAASKAAAAPSSQLADPWERAQDMMLQGTVSEGTIVGYNKGGVLVDIGVLKGFMPYTKIAPERLRAGHKGDLSYLMGKKVKARIVQVDKDSARKELVLSERQAQLTEAVLRFQVGQVVRAQVLRLEDYGALLSIYDGSGKPSGVQGLLHKSELSWDLVMTVDDIVKAGQEVDVKVVSVDVSRCRVSLSLKQMQRDPLQTTLDSIQWGETTLALPEVKQIIQVLEWTPGIKRVDIGRQAEEAHTVSQDVELYLTKQSREGGFALVARVGRVLQELLVDTGLSKDDMKKALTRVLSRVGRS</sequence>
<evidence type="ECO:0000313" key="3">
    <source>
        <dbReference type="Proteomes" id="UP000256970"/>
    </source>
</evidence>
<dbReference type="AlphaFoldDB" id="A0A383W4R2"/>
<dbReference type="STRING" id="3088.A0A383W4R2"/>
<reference evidence="2 3" key="1">
    <citation type="submission" date="2016-10" db="EMBL/GenBank/DDBJ databases">
        <authorList>
            <person name="Cai Z."/>
        </authorList>
    </citation>
    <scope>NUCLEOTIDE SEQUENCE [LARGE SCALE GENOMIC DNA]</scope>
</reference>
<dbReference type="PROSITE" id="PS50126">
    <property type="entry name" value="S1"/>
    <property type="match status" value="2"/>
</dbReference>
<organism evidence="2 3">
    <name type="scientific">Tetradesmus obliquus</name>
    <name type="common">Green alga</name>
    <name type="synonym">Acutodesmus obliquus</name>
    <dbReference type="NCBI Taxonomy" id="3088"/>
    <lineage>
        <taxon>Eukaryota</taxon>
        <taxon>Viridiplantae</taxon>
        <taxon>Chlorophyta</taxon>
        <taxon>core chlorophytes</taxon>
        <taxon>Chlorophyceae</taxon>
        <taxon>CS clade</taxon>
        <taxon>Sphaeropleales</taxon>
        <taxon>Scenedesmaceae</taxon>
        <taxon>Tetradesmus</taxon>
    </lineage>
</organism>